<feature type="region of interest" description="Disordered" evidence="2">
    <location>
        <begin position="273"/>
        <end position="306"/>
    </location>
</feature>
<feature type="compositionally biased region" description="Basic residues" evidence="2">
    <location>
        <begin position="284"/>
        <end position="306"/>
    </location>
</feature>
<feature type="compositionally biased region" description="Polar residues" evidence="2">
    <location>
        <begin position="419"/>
        <end position="435"/>
    </location>
</feature>
<evidence type="ECO:0000313" key="3">
    <source>
        <dbReference type="EMBL" id="KAL5104785.1"/>
    </source>
</evidence>
<evidence type="ECO:0000256" key="1">
    <source>
        <dbReference type="SAM" id="Coils"/>
    </source>
</evidence>
<feature type="coiled-coil region" evidence="1">
    <location>
        <begin position="85"/>
        <end position="194"/>
    </location>
</feature>
<protein>
    <submittedName>
        <fullName evidence="3">Uncharacterized protein</fullName>
    </submittedName>
</protein>
<keyword evidence="1" id="KW-0175">Coiled coil</keyword>
<reference evidence="3 4" key="1">
    <citation type="journal article" date="2022" name="Front. Cell. Infect. Microbiol.">
        <title>The Genomes of Two Strains of Taenia crassiceps the Animal Model for the Study of Human Cysticercosis.</title>
        <authorList>
            <person name="Bobes R.J."/>
            <person name="Estrada K."/>
            <person name="Rios-Valencia D.G."/>
            <person name="Calderon-Gallegos A."/>
            <person name="de la Torre P."/>
            <person name="Carrero J.C."/>
            <person name="Sanchez-Flores A."/>
            <person name="Laclette J.P."/>
        </authorList>
    </citation>
    <scope>NUCLEOTIDE SEQUENCE [LARGE SCALE GENOMIC DNA]</scope>
    <source>
        <strain evidence="3">WFUcys</strain>
    </source>
</reference>
<feature type="region of interest" description="Disordered" evidence="2">
    <location>
        <begin position="324"/>
        <end position="552"/>
    </location>
</feature>
<name>A0ABR4Q5Y1_9CEST</name>
<evidence type="ECO:0000313" key="4">
    <source>
        <dbReference type="Proteomes" id="UP001651158"/>
    </source>
</evidence>
<gene>
    <name evidence="3" type="ORF">TcWFU_009925</name>
</gene>
<keyword evidence="4" id="KW-1185">Reference proteome</keyword>
<sequence length="1050" mass="116712">MIGLAPQIHLMEVGNHEEHDFRSDLQISKSCENACCRRVAEHAAKLVHATALLKSYILHQHRTQPPLSSQADAVLTRTCTAHAALQRQVEEGLSLQREVQQLRKELDFYRETIDNYKKLLSDGNSLREELRNELAQARKSASIARAALEQEKRNRVPQMTPQLPSSIDSVNRWFEAYNEENAKLRESIRSLTNKVSCLLIHLALTVHFFKEMELSGVISRVKAYIKEEVDRLIKSKIQKSDSIFSGSWFVGLLGLLSLPCPSALNYKLTALSTRSPSPPLASPSRRRPSKRRRRNSSVSKPLKKHPSALESILSELDEACADVAIPTPDKSQRRPHTLSSSSTVSSSDFVDASPKPRTRETKRLRRGCDVFPPSPTEQLPAKDAQRDPSPVPSQKSRKLPEIGVCFSLSDQKKSGRQEFLQNSSPTLQNGVQSADSVAGSGPSRQTSRVDLDELEVSPVIENHPLIESGFSSPVLRPSSPDKPHETTDGELEPEKENSFEKNNDKCGLPKSNSTTRRSRLCKKVLPKDLPPTDRVQTRSSAATTRQKKPPSFPTSLAEIITAKFSKAVFDWFNDITTCEVVKAAPPKLQPQVAESKPVPPLPMNEKAGTPRKLSIPLGSCVGMESGIVSTPQPQSLLEDLTAHFVGQRAFSQPSLSSISMEIVCEALIQALELVPGADPGLIPHPPDPVIRAASLLKAIGKPQELSSFTLWFRVRPHARKKRRCLPRTPLEIYRLAQAAFLTCDPSRRSELLYQLAAFLSFNEYSRAPISCLLLAFQYVPSTPMSSLDNVYHFLAWGEAELADVEFSSTLRKSSCWSSTPTVTSLRDLVSKLVDDFCYARGDNVEDTSRALRLILTAHAFTNLEVKKSSTYRFGLVGWLLRARLINWINTLTKALEMDSALPLMLRVCSLSIDVILLTVQLDLRRSSTTPFNKKISPCQRGVLACCERLFEVLESHLSTSSQHLPLVVLCLFRLVPCLSDDQITQLGGLLRCLPVDDLPTPSPTSIPSILPPMQSTCIKRSFERLEIPSAQSLAQWMKRTLDPSLSLSLT</sequence>
<proteinExistence type="predicted"/>
<dbReference type="Proteomes" id="UP001651158">
    <property type="component" value="Unassembled WGS sequence"/>
</dbReference>
<organism evidence="3 4">
    <name type="scientific">Taenia crassiceps</name>
    <dbReference type="NCBI Taxonomy" id="6207"/>
    <lineage>
        <taxon>Eukaryota</taxon>
        <taxon>Metazoa</taxon>
        <taxon>Spiralia</taxon>
        <taxon>Lophotrochozoa</taxon>
        <taxon>Platyhelminthes</taxon>
        <taxon>Cestoda</taxon>
        <taxon>Eucestoda</taxon>
        <taxon>Cyclophyllidea</taxon>
        <taxon>Taeniidae</taxon>
        <taxon>Taenia</taxon>
    </lineage>
</organism>
<comment type="caution">
    <text evidence="3">The sequence shown here is derived from an EMBL/GenBank/DDBJ whole genome shotgun (WGS) entry which is preliminary data.</text>
</comment>
<accession>A0ABR4Q5Y1</accession>
<feature type="compositionally biased region" description="Basic and acidic residues" evidence="2">
    <location>
        <begin position="479"/>
        <end position="504"/>
    </location>
</feature>
<dbReference type="EMBL" id="JAKROA010000011">
    <property type="protein sequence ID" value="KAL5104785.1"/>
    <property type="molecule type" value="Genomic_DNA"/>
</dbReference>
<evidence type="ECO:0000256" key="2">
    <source>
        <dbReference type="SAM" id="MobiDB-lite"/>
    </source>
</evidence>